<dbReference type="PATRIC" id="fig|316.97.peg.2641"/>
<feature type="domain" description="Glycosyltransferase 2-like" evidence="1">
    <location>
        <begin position="22"/>
        <end position="138"/>
    </location>
</feature>
<gene>
    <name evidence="2" type="ORF">UIB01_13215</name>
</gene>
<proteinExistence type="predicted"/>
<evidence type="ECO:0000259" key="1">
    <source>
        <dbReference type="Pfam" id="PF00535"/>
    </source>
</evidence>
<keyword evidence="2" id="KW-0808">Transferase</keyword>
<dbReference type="Gene3D" id="3.90.550.10">
    <property type="entry name" value="Spore Coat Polysaccharide Biosynthesis Protein SpsA, Chain A"/>
    <property type="match status" value="1"/>
</dbReference>
<dbReference type="InterPro" id="IPR029044">
    <property type="entry name" value="Nucleotide-diphossugar_trans"/>
</dbReference>
<dbReference type="PANTHER" id="PTHR22916">
    <property type="entry name" value="GLYCOSYLTRANSFERASE"/>
    <property type="match status" value="1"/>
</dbReference>
<name>A0A023WTB8_STUST</name>
<evidence type="ECO:0000313" key="2">
    <source>
        <dbReference type="EMBL" id="AHY43383.1"/>
    </source>
</evidence>
<dbReference type="GO" id="GO:0016758">
    <property type="term" value="F:hexosyltransferase activity"/>
    <property type="evidence" value="ECO:0007669"/>
    <property type="project" value="UniProtKB-ARBA"/>
</dbReference>
<reference evidence="2 3" key="1">
    <citation type="submission" date="2014-03" db="EMBL/GenBank/DDBJ databases">
        <title>Complete genome sequence of Pseudomonas stutzeri 19SMN4.</title>
        <authorList>
            <person name="Brunet-Galmes I."/>
            <person name="Nogales B."/>
            <person name="Busquets A."/>
            <person name="Pena A."/>
            <person name="Gomila M."/>
            <person name="Garcia-Valdes E."/>
            <person name="Lalucat J."/>
            <person name="Bennasar A."/>
            <person name="Bosch R."/>
        </authorList>
    </citation>
    <scope>NUCLEOTIDE SEQUENCE [LARGE SCALE GENOMIC DNA]</scope>
    <source>
        <strain evidence="2 3">19SMN4</strain>
    </source>
</reference>
<dbReference type="InterPro" id="IPR001173">
    <property type="entry name" value="Glyco_trans_2-like"/>
</dbReference>
<protein>
    <submittedName>
        <fullName evidence="2">Glycosyl transferase family 2</fullName>
    </submittedName>
</protein>
<evidence type="ECO:0000313" key="3">
    <source>
        <dbReference type="Proteomes" id="UP000025238"/>
    </source>
</evidence>
<dbReference type="AlphaFoldDB" id="A0A023WTB8"/>
<dbReference type="Proteomes" id="UP000025238">
    <property type="component" value="Chromosome"/>
</dbReference>
<dbReference type="KEGG" id="pstu:UIB01_13215"/>
<dbReference type="Pfam" id="PF00535">
    <property type="entry name" value="Glycos_transf_2"/>
    <property type="match status" value="1"/>
</dbReference>
<dbReference type="SUPFAM" id="SSF53448">
    <property type="entry name" value="Nucleotide-diphospho-sugar transferases"/>
    <property type="match status" value="1"/>
</dbReference>
<sequence length="310" mass="35211">MELKSEQALIERWGGKTEPLLSVVCLAYNHASFIRKTLESFLQQETDFPFEVIVHDDASTDTTAAIIADYAARYPSIIKPIYQTQNQFSLGVPFSTRLFARAGGKYIAYCEGDDYWTDPTKLQQQVDFLEQHRDYVITYHDAFMFNSQGIIQSPQLTGKLRKDATALELMQGRPLSTLTVCFRNLIQELPPELLGVEVLDICWWSLLGAYGKGKFMEGISPAAYRVHEGGIFSMRPSKQRIQMAMHAHYALARYYHRIGNNALYEYFLIQVFGACLSLISPFSKLQALSTIAQNISLNLLRRLSPRLAKS</sequence>
<dbReference type="EMBL" id="CP007509">
    <property type="protein sequence ID" value="AHY43383.1"/>
    <property type="molecule type" value="Genomic_DNA"/>
</dbReference>
<accession>A0A023WTB8</accession>
<organism evidence="2 3">
    <name type="scientific">Stutzerimonas stutzeri</name>
    <name type="common">Pseudomonas stutzeri</name>
    <dbReference type="NCBI Taxonomy" id="316"/>
    <lineage>
        <taxon>Bacteria</taxon>
        <taxon>Pseudomonadati</taxon>
        <taxon>Pseudomonadota</taxon>
        <taxon>Gammaproteobacteria</taxon>
        <taxon>Pseudomonadales</taxon>
        <taxon>Pseudomonadaceae</taxon>
        <taxon>Stutzerimonas</taxon>
    </lineage>
</organism>
<dbReference type="PANTHER" id="PTHR22916:SF3">
    <property type="entry name" value="UDP-GLCNAC:BETAGAL BETA-1,3-N-ACETYLGLUCOSAMINYLTRANSFERASE-LIKE PROTEIN 1"/>
    <property type="match status" value="1"/>
</dbReference>
<dbReference type="OrthoDB" id="9802649at2"/>